<keyword evidence="2" id="KW-1185">Reference proteome</keyword>
<organism evidence="1 2">
    <name type="scientific">Apiospora aurea</name>
    <dbReference type="NCBI Taxonomy" id="335848"/>
    <lineage>
        <taxon>Eukaryota</taxon>
        <taxon>Fungi</taxon>
        <taxon>Dikarya</taxon>
        <taxon>Ascomycota</taxon>
        <taxon>Pezizomycotina</taxon>
        <taxon>Sordariomycetes</taxon>
        <taxon>Xylariomycetidae</taxon>
        <taxon>Amphisphaeriales</taxon>
        <taxon>Apiosporaceae</taxon>
        <taxon>Apiospora</taxon>
    </lineage>
</organism>
<evidence type="ECO:0000313" key="1">
    <source>
        <dbReference type="EMBL" id="KAK7959336.1"/>
    </source>
</evidence>
<name>A0ABR1QM92_9PEZI</name>
<evidence type="ECO:0008006" key="3">
    <source>
        <dbReference type="Google" id="ProtNLM"/>
    </source>
</evidence>
<dbReference type="Proteomes" id="UP001391051">
    <property type="component" value="Unassembled WGS sequence"/>
</dbReference>
<dbReference type="RefSeq" id="XP_066703039.1">
    <property type="nucleotide sequence ID" value="XM_066840412.1"/>
</dbReference>
<protein>
    <recommendedName>
        <fullName evidence="3">BTB domain-containing protein</fullName>
    </recommendedName>
</protein>
<accession>A0ABR1QM92</accession>
<dbReference type="EMBL" id="JAQQWE010000003">
    <property type="protein sequence ID" value="KAK7959336.1"/>
    <property type="molecule type" value="Genomic_DNA"/>
</dbReference>
<comment type="caution">
    <text evidence="1">The sequence shown here is derived from an EMBL/GenBank/DDBJ whole genome shotgun (WGS) entry which is preliminary data.</text>
</comment>
<proteinExistence type="predicted"/>
<reference evidence="1 2" key="1">
    <citation type="submission" date="2023-01" db="EMBL/GenBank/DDBJ databases">
        <title>Analysis of 21 Apiospora genomes using comparative genomics revels a genus with tremendous synthesis potential of carbohydrate active enzymes and secondary metabolites.</title>
        <authorList>
            <person name="Sorensen T."/>
        </authorList>
    </citation>
    <scope>NUCLEOTIDE SEQUENCE [LARGE SCALE GENOMIC DNA]</scope>
    <source>
        <strain evidence="1 2">CBS 24483</strain>
    </source>
</reference>
<dbReference type="GeneID" id="92073474"/>
<sequence>MHDGKYYVLKLDEFTFERVRCLLYFIYNGEVVHEQLKEESIFYDLALARLHDMSLELEFPKFGNALLALCKKHLDLTLQYYKADPVETMSKYQIDKFLRGIRVAYASDEHDQAKLRRAYVKFFAKIYRTMKLEKYFYREIRAVPMFSVDLLEHPGLSGWKK</sequence>
<evidence type="ECO:0000313" key="2">
    <source>
        <dbReference type="Proteomes" id="UP001391051"/>
    </source>
</evidence>
<gene>
    <name evidence="1" type="ORF">PG986_004190</name>
</gene>